<evidence type="ECO:0000313" key="1">
    <source>
        <dbReference type="EMBL" id="OGD91004.1"/>
    </source>
</evidence>
<evidence type="ECO:0000313" key="2">
    <source>
        <dbReference type="Proteomes" id="UP000178492"/>
    </source>
</evidence>
<dbReference type="AlphaFoldDB" id="A0A1F5GGM0"/>
<proteinExistence type="predicted"/>
<dbReference type="Gene3D" id="3.30.160.250">
    <property type="match status" value="1"/>
</dbReference>
<reference evidence="1 2" key="1">
    <citation type="journal article" date="2016" name="Nat. Commun.">
        <title>Thousands of microbial genomes shed light on interconnected biogeochemical processes in an aquifer system.</title>
        <authorList>
            <person name="Anantharaman K."/>
            <person name="Brown C.T."/>
            <person name="Hug L.A."/>
            <person name="Sharon I."/>
            <person name="Castelle C.J."/>
            <person name="Probst A.J."/>
            <person name="Thomas B.C."/>
            <person name="Singh A."/>
            <person name="Wilkins M.J."/>
            <person name="Karaoz U."/>
            <person name="Brodie E.L."/>
            <person name="Williams K.H."/>
            <person name="Hubbard S.S."/>
            <person name="Banfield J.F."/>
        </authorList>
    </citation>
    <scope>NUCLEOTIDE SEQUENCE [LARGE SCALE GENOMIC DNA]</scope>
</reference>
<gene>
    <name evidence="1" type="ORF">A3D81_00235</name>
</gene>
<dbReference type="InterPro" id="IPR035069">
    <property type="entry name" value="TTHA1013/TTHA0281-like"/>
</dbReference>
<dbReference type="EMBL" id="MFBE01000025">
    <property type="protein sequence ID" value="OGD91004.1"/>
    <property type="molecule type" value="Genomic_DNA"/>
</dbReference>
<evidence type="ECO:0008006" key="3">
    <source>
        <dbReference type="Google" id="ProtNLM"/>
    </source>
</evidence>
<accession>A0A1F5GGM0</accession>
<sequence length="91" mass="10066">MKLPLTIKVFHEGTSKDAPWVSYNPELDVASCGPTEKKARENLKEAIDIVLSGAKEDGNLKELLRESGFELDEGKIKPPKVSVEEIVFPTI</sequence>
<dbReference type="STRING" id="1797715.A3D81_00235"/>
<comment type="caution">
    <text evidence="1">The sequence shown here is derived from an EMBL/GenBank/DDBJ whole genome shotgun (WGS) entry which is preliminary data.</text>
</comment>
<dbReference type="SUPFAM" id="SSF143100">
    <property type="entry name" value="TTHA1013/TTHA0281-like"/>
    <property type="match status" value="1"/>
</dbReference>
<name>A0A1F5GGM0_9BACT</name>
<dbReference type="Proteomes" id="UP000178492">
    <property type="component" value="Unassembled WGS sequence"/>
</dbReference>
<protein>
    <recommendedName>
        <fullName evidence="3">HicB-like antitoxin of toxin-antitoxin system domain-containing protein</fullName>
    </recommendedName>
</protein>
<organism evidence="1 2">
    <name type="scientific">Candidatus Curtissbacteria bacterium RIFCSPHIGHO2_02_FULL_40_17</name>
    <dbReference type="NCBI Taxonomy" id="1797715"/>
    <lineage>
        <taxon>Bacteria</taxon>
        <taxon>Candidatus Curtissiibacteriota</taxon>
    </lineage>
</organism>